<proteinExistence type="predicted"/>
<keyword evidence="1" id="KW-0175">Coiled coil</keyword>
<evidence type="ECO:0000259" key="2">
    <source>
        <dbReference type="Pfam" id="PF12237"/>
    </source>
</evidence>
<accession>A0A0V0QMH3</accession>
<name>A0A0V0QMH3_PSEPJ</name>
<dbReference type="InParanoid" id="A0A0V0QMH3"/>
<feature type="domain" description="PCIF1 WW" evidence="2">
    <location>
        <begin position="471"/>
        <end position="630"/>
    </location>
</feature>
<organism evidence="3 4">
    <name type="scientific">Pseudocohnilembus persalinus</name>
    <name type="common">Ciliate</name>
    <dbReference type="NCBI Taxonomy" id="266149"/>
    <lineage>
        <taxon>Eukaryota</taxon>
        <taxon>Sar</taxon>
        <taxon>Alveolata</taxon>
        <taxon>Ciliophora</taxon>
        <taxon>Intramacronucleata</taxon>
        <taxon>Oligohymenophorea</taxon>
        <taxon>Scuticociliatia</taxon>
        <taxon>Philasterida</taxon>
        <taxon>Pseudocohnilembidae</taxon>
        <taxon>Pseudocohnilembus</taxon>
    </lineage>
</organism>
<dbReference type="AlphaFoldDB" id="A0A0V0QMH3"/>
<keyword evidence="4" id="KW-1185">Reference proteome</keyword>
<dbReference type="InterPro" id="IPR022035">
    <property type="entry name" value="PCIF1_WW"/>
</dbReference>
<dbReference type="Pfam" id="PF12237">
    <property type="entry name" value="PCIF1_WW"/>
    <property type="match status" value="1"/>
</dbReference>
<gene>
    <name evidence="3" type="ORF">PPERSA_02918</name>
</gene>
<evidence type="ECO:0000313" key="3">
    <source>
        <dbReference type="EMBL" id="KRX03539.1"/>
    </source>
</evidence>
<evidence type="ECO:0000256" key="1">
    <source>
        <dbReference type="SAM" id="Coils"/>
    </source>
</evidence>
<reference evidence="3 4" key="1">
    <citation type="journal article" date="2015" name="Sci. Rep.">
        <title>Genome of the facultative scuticociliatosis pathogen Pseudocohnilembus persalinus provides insight into its virulence through horizontal gene transfer.</title>
        <authorList>
            <person name="Xiong J."/>
            <person name="Wang G."/>
            <person name="Cheng J."/>
            <person name="Tian M."/>
            <person name="Pan X."/>
            <person name="Warren A."/>
            <person name="Jiang C."/>
            <person name="Yuan D."/>
            <person name="Miao W."/>
        </authorList>
    </citation>
    <scope>NUCLEOTIDE SEQUENCE [LARGE SCALE GENOMIC DNA]</scope>
    <source>
        <strain evidence="3">36N120E</strain>
    </source>
</reference>
<dbReference type="EMBL" id="LDAU01000131">
    <property type="protein sequence ID" value="KRX03539.1"/>
    <property type="molecule type" value="Genomic_DNA"/>
</dbReference>
<sequence length="673" mass="80129">MKIEKVPSIISIKRGNVLRQQKNLKKLVMQKLNIEYQKCNQNYYASSKFIEQIKAKKQENQKQWEQKQSLKQVTFIPNPQASNLAYQNIQLQSTLSQVQFDNFPPIQINNPQVIDQQNKNIIKNGNYKLVQENVVEECIDNINEENNQEIQTLQKTQKENLQLLKKEQVLIEKILKNSNEKNFQKANQNLYNNHNLRESNINIIKNINSSNQNRNIQILNQSDQNNDDFQNIQILPEDYSLKYQQTQQLVYDNQKFDQLKNNKNKILQHYSKVLLVFNIRQNQRLPPSQIQNLKFAFSYYQEAINFQKFCINQFKTFTNDSISSYKIWGQFIIRQLNVTDLPVYCVIPDPQYIKLNDPDLLKHLVDKFSIPINKINNTLQLIKKEAQRIYDKYYQFKKKNIFNDELNQQLGRQIIVHKYVNQQELNDKELQQQVNESGLIKDQNQKITIFVHKNTLNKLQFQIKQMNKVQQQYLQFYFLFETLFNYEYLLSMGHQMACPRGVMDLLQKNLGFKTELFASPINNHLPYYFSLFESDKILGSLGKYQNLKNIKQDQIINGCLEVNPPFVEKVFVESAQLLTQFLQNCEDKNDKFFVFYVIPWDDFEGFNTLVQNQFHIKTIELQKSNHIFFDACNQKYNQLRNSTYVILLGTTEGKKIWTQEIENQIIFEFNKYQ</sequence>
<feature type="coiled-coil region" evidence="1">
    <location>
        <begin position="139"/>
        <end position="167"/>
    </location>
</feature>
<evidence type="ECO:0000313" key="4">
    <source>
        <dbReference type="Proteomes" id="UP000054937"/>
    </source>
</evidence>
<dbReference type="Proteomes" id="UP000054937">
    <property type="component" value="Unassembled WGS sequence"/>
</dbReference>
<comment type="caution">
    <text evidence="3">The sequence shown here is derived from an EMBL/GenBank/DDBJ whole genome shotgun (WGS) entry which is preliminary data.</text>
</comment>
<protein>
    <recommendedName>
        <fullName evidence="2">PCIF1 WW domain-containing protein</fullName>
    </recommendedName>
</protein>